<feature type="transmembrane region" description="Helical" evidence="9">
    <location>
        <begin position="374"/>
        <end position="393"/>
    </location>
</feature>
<organism evidence="11 12">
    <name type="scientific">Nesterenkonia xinjiangensis</name>
    <dbReference type="NCBI Taxonomy" id="225327"/>
    <lineage>
        <taxon>Bacteria</taxon>
        <taxon>Bacillati</taxon>
        <taxon>Actinomycetota</taxon>
        <taxon>Actinomycetes</taxon>
        <taxon>Micrococcales</taxon>
        <taxon>Micrococcaceae</taxon>
        <taxon>Nesterenkonia</taxon>
    </lineage>
</organism>
<evidence type="ECO:0000313" key="11">
    <source>
        <dbReference type="EMBL" id="NYJ78501.1"/>
    </source>
</evidence>
<accession>A0A7Z0K9A8</accession>
<feature type="transmembrane region" description="Helical" evidence="9">
    <location>
        <begin position="343"/>
        <end position="362"/>
    </location>
</feature>
<keyword evidence="3" id="KW-0813">Transport</keyword>
<feature type="transmembrane region" description="Helical" evidence="9">
    <location>
        <begin position="150"/>
        <end position="171"/>
    </location>
</feature>
<evidence type="ECO:0000256" key="1">
    <source>
        <dbReference type="ARBA" id="ARBA00004141"/>
    </source>
</evidence>
<feature type="transmembrane region" description="Helical" evidence="9">
    <location>
        <begin position="118"/>
        <end position="138"/>
    </location>
</feature>
<dbReference type="EMBL" id="JACCFY010000001">
    <property type="protein sequence ID" value="NYJ78501.1"/>
    <property type="molecule type" value="Genomic_DNA"/>
</dbReference>
<dbReference type="Proteomes" id="UP000535437">
    <property type="component" value="Unassembled WGS sequence"/>
</dbReference>
<comment type="subcellular location">
    <subcellularLocation>
        <location evidence="1">Membrane</location>
        <topology evidence="1">Multi-pass membrane protein</topology>
    </subcellularLocation>
</comment>
<evidence type="ECO:0000256" key="9">
    <source>
        <dbReference type="SAM" id="Phobius"/>
    </source>
</evidence>
<evidence type="ECO:0000256" key="6">
    <source>
        <dbReference type="ARBA" id="ARBA00022989"/>
    </source>
</evidence>
<dbReference type="PANTHER" id="PTHR43562">
    <property type="entry name" value="NAPA-TYPE SODIUM/HYDROGEN ANTIPORTER"/>
    <property type="match status" value="1"/>
</dbReference>
<dbReference type="GO" id="GO:0016020">
    <property type="term" value="C:membrane"/>
    <property type="evidence" value="ECO:0007669"/>
    <property type="project" value="UniProtKB-SubCell"/>
</dbReference>
<proteinExistence type="inferred from homology"/>
<sequence length="406" mass="42574">MGEHMLVENLLSTWWIVAAAFLAPMLALGTRRKIPDVVWLLLLGMLIGPFGLQLAEQTEAVEFLRELGMGFLFLLAGLEINTGQMRGRQGRSAALTWVICLVLGIGAGLLVAQGELHVAIVFAIASTSTALGTLLPILKDSGKAVTPLGSATMLHGALGELGPIVAMSLLLSTRGTLAAALVLVAFALAAVLVVLVPHRLFTRIPLLGRAMAAGANTTMQTTLRFTVLILITLMLLTAVLQLDVALGAFAAGMLLNAVLAGAAAEHGRALVHKVETIGFSFLIPIFFVTSGMSIDIGSVVSHWPVLLGFVLSIAVVRGLPVFLREQLTETHSELSTVRDRLALALYASTGLPIIVAVTQIAVSSELIEESMASVMVTGGAITVLLFPLLAQIVEKGRASAPSFDAA</sequence>
<gene>
    <name evidence="11" type="ORF">HNR09_001912</name>
</gene>
<dbReference type="PANTHER" id="PTHR43562:SF1">
    <property type="entry name" value="NA(+)_H(+) ANTIPORTER YJBQ-RELATED"/>
    <property type="match status" value="1"/>
</dbReference>
<feature type="transmembrane region" description="Helical" evidence="9">
    <location>
        <begin position="300"/>
        <end position="323"/>
    </location>
</feature>
<dbReference type="InterPro" id="IPR038770">
    <property type="entry name" value="Na+/solute_symporter_sf"/>
</dbReference>
<feature type="transmembrane region" description="Helical" evidence="9">
    <location>
        <begin position="12"/>
        <end position="30"/>
    </location>
</feature>
<dbReference type="GO" id="GO:1902600">
    <property type="term" value="P:proton transmembrane transport"/>
    <property type="evidence" value="ECO:0007669"/>
    <property type="project" value="InterPro"/>
</dbReference>
<evidence type="ECO:0000256" key="3">
    <source>
        <dbReference type="ARBA" id="ARBA00022448"/>
    </source>
</evidence>
<feature type="domain" description="Cation/H+ exchanger transmembrane" evidence="10">
    <location>
        <begin position="18"/>
        <end position="390"/>
    </location>
</feature>
<feature type="transmembrane region" description="Helical" evidence="9">
    <location>
        <begin position="246"/>
        <end position="264"/>
    </location>
</feature>
<dbReference type="Gene3D" id="1.20.1530.20">
    <property type="match status" value="1"/>
</dbReference>
<evidence type="ECO:0000256" key="2">
    <source>
        <dbReference type="ARBA" id="ARBA00005551"/>
    </source>
</evidence>
<comment type="caution">
    <text evidence="11">The sequence shown here is derived from an EMBL/GenBank/DDBJ whole genome shotgun (WGS) entry which is preliminary data.</text>
</comment>
<feature type="transmembrane region" description="Helical" evidence="9">
    <location>
        <begin position="276"/>
        <end position="294"/>
    </location>
</feature>
<evidence type="ECO:0000313" key="12">
    <source>
        <dbReference type="Proteomes" id="UP000535437"/>
    </source>
</evidence>
<dbReference type="RefSeq" id="WP_179541837.1">
    <property type="nucleotide sequence ID" value="NZ_BAAALL010000005.1"/>
</dbReference>
<evidence type="ECO:0000256" key="5">
    <source>
        <dbReference type="ARBA" id="ARBA00022692"/>
    </source>
</evidence>
<keyword evidence="4" id="KW-0050">Antiport</keyword>
<keyword evidence="7" id="KW-0406">Ion transport</keyword>
<dbReference type="GO" id="GO:0015297">
    <property type="term" value="F:antiporter activity"/>
    <property type="evidence" value="ECO:0007669"/>
    <property type="project" value="UniProtKB-KW"/>
</dbReference>
<protein>
    <submittedName>
        <fullName evidence="11">Kef-type K+ transport system membrane component KefB</fullName>
    </submittedName>
</protein>
<dbReference type="InterPro" id="IPR006153">
    <property type="entry name" value="Cation/H_exchanger_TM"/>
</dbReference>
<feature type="transmembrane region" description="Helical" evidence="9">
    <location>
        <begin position="37"/>
        <end position="55"/>
    </location>
</feature>
<evidence type="ECO:0000259" key="10">
    <source>
        <dbReference type="Pfam" id="PF00999"/>
    </source>
</evidence>
<dbReference type="Pfam" id="PF00999">
    <property type="entry name" value="Na_H_Exchanger"/>
    <property type="match status" value="1"/>
</dbReference>
<feature type="transmembrane region" description="Helical" evidence="9">
    <location>
        <begin position="94"/>
        <end position="112"/>
    </location>
</feature>
<keyword evidence="8 9" id="KW-0472">Membrane</keyword>
<comment type="similarity">
    <text evidence="2">Belongs to the monovalent cation:proton antiporter 2 (CPA2) transporter (TC 2.A.37) family.</text>
</comment>
<evidence type="ECO:0000256" key="8">
    <source>
        <dbReference type="ARBA" id="ARBA00023136"/>
    </source>
</evidence>
<reference evidence="11 12" key="1">
    <citation type="submission" date="2020-07" db="EMBL/GenBank/DDBJ databases">
        <title>Sequencing the genomes of 1000 actinobacteria strains.</title>
        <authorList>
            <person name="Klenk H.-P."/>
        </authorList>
    </citation>
    <scope>NUCLEOTIDE SEQUENCE [LARGE SCALE GENOMIC DNA]</scope>
    <source>
        <strain evidence="11 12">DSM 15475</strain>
    </source>
</reference>
<keyword evidence="6 9" id="KW-1133">Transmembrane helix</keyword>
<keyword evidence="12" id="KW-1185">Reference proteome</keyword>
<feature type="transmembrane region" description="Helical" evidence="9">
    <location>
        <begin position="177"/>
        <end position="201"/>
    </location>
</feature>
<evidence type="ECO:0000256" key="4">
    <source>
        <dbReference type="ARBA" id="ARBA00022449"/>
    </source>
</evidence>
<evidence type="ECO:0000256" key="7">
    <source>
        <dbReference type="ARBA" id="ARBA00023065"/>
    </source>
</evidence>
<name>A0A7Z0K9A8_9MICC</name>
<keyword evidence="5 9" id="KW-0812">Transmembrane</keyword>
<dbReference type="AlphaFoldDB" id="A0A7Z0K9A8"/>
<feature type="transmembrane region" description="Helical" evidence="9">
    <location>
        <begin position="67"/>
        <end position="82"/>
    </location>
</feature>
<feature type="transmembrane region" description="Helical" evidence="9">
    <location>
        <begin position="222"/>
        <end position="240"/>
    </location>
</feature>